<proteinExistence type="predicted"/>
<sequence>MEGFMTVERLYADIPIFLVRVMVVSFFSIGFIQFFQRLWNATFDQPNISSQRKWIRRIALTLLTVGLGTFVHLDAMLFVHNDSAIMYHNWALFILILPLLFGGFSKLEIVIQFLALIQIWYMHHAPNMFEPLTLIALVLFVISIVLLKIYREKIIRQWGIGVLGAVIIASIFWFTVPEYSMGMKVTTEWALQAVLLFGTMVAFVLGYWIRHYREDMRKRQLERLADYERGIKNNSYVDHQKELQEMFKKAQDTGTDLSFATFDLDNIKKVNDRFGRLAGNAVLLGTSEIMKRVLSDSGIEYQLFLTSGEEYNVVFPGSKVQDALPVVEACWQGIRKSEFAYEDRNINVTVSVGLTAIQPEDTTVNNIYKRSDDALLKSKQYGRDTITLNDKVVSGMPHEEKSLSDYCYFSQGIYDIAKEEPSMYYHELLLRTYDSMQKRWILPDYFEIPVWMQITLLKDFMEHTDVQNFNLNLTASQFEDIEVARALTQFAKSSEGPNRLTIEITDLKDSQTTRRISALYRSADMKIMIDDVGSDNSFELVRGALPYVNGMKFAMQNLRKVASDAELEERVNFWYKTAQENNLDFILEGVETEDDLKMAKKLGIPYAQGYFFGKPAPVK</sequence>
<reference evidence="4 5" key="1">
    <citation type="submission" date="2017-05" db="EMBL/GenBank/DDBJ databases">
        <title>Lactobacillus nurukis nov., sp. nov., isolated from nuruk.</title>
        <authorList>
            <person name="Kim S.-J."/>
        </authorList>
    </citation>
    <scope>NUCLEOTIDE SEQUENCE [LARGE SCALE GENOMIC DNA]</scope>
    <source>
        <strain evidence="4 5">SYF10-1a</strain>
    </source>
</reference>
<dbReference type="InterPro" id="IPR000160">
    <property type="entry name" value="GGDEF_dom"/>
</dbReference>
<evidence type="ECO:0000259" key="2">
    <source>
        <dbReference type="PROSITE" id="PS50883"/>
    </source>
</evidence>
<name>A0A2N7ASX2_9LACO</name>
<dbReference type="PANTHER" id="PTHR33121:SF71">
    <property type="entry name" value="OXYGEN SENSOR PROTEIN DOSP"/>
    <property type="match status" value="1"/>
</dbReference>
<feature type="domain" description="GGDEF" evidence="3">
    <location>
        <begin position="255"/>
        <end position="391"/>
    </location>
</feature>
<dbReference type="CDD" id="cd01949">
    <property type="entry name" value="GGDEF"/>
    <property type="match status" value="1"/>
</dbReference>
<feature type="transmembrane region" description="Helical" evidence="1">
    <location>
        <begin position="157"/>
        <end position="177"/>
    </location>
</feature>
<dbReference type="NCBIfam" id="TIGR00254">
    <property type="entry name" value="GGDEF"/>
    <property type="match status" value="1"/>
</dbReference>
<dbReference type="PROSITE" id="PS50883">
    <property type="entry name" value="EAL"/>
    <property type="match status" value="1"/>
</dbReference>
<dbReference type="InterPro" id="IPR050706">
    <property type="entry name" value="Cyclic-di-GMP_PDE-like"/>
</dbReference>
<feature type="transmembrane region" description="Helical" evidence="1">
    <location>
        <begin position="54"/>
        <end position="79"/>
    </location>
</feature>
<dbReference type="PROSITE" id="PS50887">
    <property type="entry name" value="GGDEF"/>
    <property type="match status" value="1"/>
</dbReference>
<dbReference type="OrthoDB" id="2249567at2"/>
<dbReference type="InterPro" id="IPR029787">
    <property type="entry name" value="Nucleotide_cyclase"/>
</dbReference>
<organism evidence="4 5">
    <name type="scientific">Companilactobacillus nuruki</name>
    <dbReference type="NCBI Taxonomy" id="1993540"/>
    <lineage>
        <taxon>Bacteria</taxon>
        <taxon>Bacillati</taxon>
        <taxon>Bacillota</taxon>
        <taxon>Bacilli</taxon>
        <taxon>Lactobacillales</taxon>
        <taxon>Lactobacillaceae</taxon>
        <taxon>Companilactobacillus</taxon>
    </lineage>
</organism>
<dbReference type="SMART" id="SM00052">
    <property type="entry name" value="EAL"/>
    <property type="match status" value="1"/>
</dbReference>
<accession>A0A2N7ASX2</accession>
<gene>
    <name evidence="4" type="ORF">CBP76_08755</name>
</gene>
<feature type="domain" description="EAL" evidence="2">
    <location>
        <begin position="385"/>
        <end position="619"/>
    </location>
</feature>
<feature type="transmembrane region" description="Helical" evidence="1">
    <location>
        <begin position="12"/>
        <end position="34"/>
    </location>
</feature>
<dbReference type="PANTHER" id="PTHR33121">
    <property type="entry name" value="CYCLIC DI-GMP PHOSPHODIESTERASE PDEF"/>
    <property type="match status" value="1"/>
</dbReference>
<dbReference type="CDD" id="cd01948">
    <property type="entry name" value="EAL"/>
    <property type="match status" value="1"/>
</dbReference>
<keyword evidence="1" id="KW-1133">Transmembrane helix</keyword>
<evidence type="ECO:0008006" key="6">
    <source>
        <dbReference type="Google" id="ProtNLM"/>
    </source>
</evidence>
<dbReference type="GO" id="GO:0071111">
    <property type="term" value="F:cyclic-guanylate-specific phosphodiesterase activity"/>
    <property type="evidence" value="ECO:0007669"/>
    <property type="project" value="InterPro"/>
</dbReference>
<keyword evidence="1" id="KW-0812">Transmembrane</keyword>
<dbReference type="SMART" id="SM00267">
    <property type="entry name" value="GGDEF"/>
    <property type="match status" value="1"/>
</dbReference>
<protein>
    <recommendedName>
        <fullName evidence="6">Signal transduction diguanylate cyclase</fullName>
    </recommendedName>
</protein>
<dbReference type="InterPro" id="IPR001633">
    <property type="entry name" value="EAL_dom"/>
</dbReference>
<feature type="transmembrane region" description="Helical" evidence="1">
    <location>
        <begin position="132"/>
        <end position="150"/>
    </location>
</feature>
<comment type="caution">
    <text evidence="4">The sequence shown here is derived from an EMBL/GenBank/DDBJ whole genome shotgun (WGS) entry which is preliminary data.</text>
</comment>
<evidence type="ECO:0000256" key="1">
    <source>
        <dbReference type="SAM" id="Phobius"/>
    </source>
</evidence>
<dbReference type="Gene3D" id="3.30.70.270">
    <property type="match status" value="1"/>
</dbReference>
<dbReference type="InterPro" id="IPR043128">
    <property type="entry name" value="Rev_trsase/Diguanyl_cyclase"/>
</dbReference>
<dbReference type="SUPFAM" id="SSF141868">
    <property type="entry name" value="EAL domain-like"/>
    <property type="match status" value="1"/>
</dbReference>
<evidence type="ECO:0000259" key="3">
    <source>
        <dbReference type="PROSITE" id="PS50887"/>
    </source>
</evidence>
<dbReference type="Proteomes" id="UP000235649">
    <property type="component" value="Unassembled WGS sequence"/>
</dbReference>
<dbReference type="Pfam" id="PF00990">
    <property type="entry name" value="GGDEF"/>
    <property type="match status" value="1"/>
</dbReference>
<keyword evidence="5" id="KW-1185">Reference proteome</keyword>
<feature type="transmembrane region" description="Helical" evidence="1">
    <location>
        <begin position="91"/>
        <end position="120"/>
    </location>
</feature>
<dbReference type="EMBL" id="NIPR01000034">
    <property type="protein sequence ID" value="PMD68782.1"/>
    <property type="molecule type" value="Genomic_DNA"/>
</dbReference>
<evidence type="ECO:0000313" key="5">
    <source>
        <dbReference type="Proteomes" id="UP000235649"/>
    </source>
</evidence>
<feature type="transmembrane region" description="Helical" evidence="1">
    <location>
        <begin position="189"/>
        <end position="209"/>
    </location>
</feature>
<evidence type="ECO:0000313" key="4">
    <source>
        <dbReference type="EMBL" id="PMD68782.1"/>
    </source>
</evidence>
<dbReference type="SUPFAM" id="SSF55073">
    <property type="entry name" value="Nucleotide cyclase"/>
    <property type="match status" value="1"/>
</dbReference>
<dbReference type="Gene3D" id="3.20.20.450">
    <property type="entry name" value="EAL domain"/>
    <property type="match status" value="1"/>
</dbReference>
<dbReference type="Pfam" id="PF00563">
    <property type="entry name" value="EAL"/>
    <property type="match status" value="1"/>
</dbReference>
<keyword evidence="1" id="KW-0472">Membrane</keyword>
<dbReference type="AlphaFoldDB" id="A0A2N7ASX2"/>
<dbReference type="InterPro" id="IPR035919">
    <property type="entry name" value="EAL_sf"/>
</dbReference>